<organism evidence="6 7">
    <name type="scientific">Portibacter lacus</name>
    <dbReference type="NCBI Taxonomy" id="1099794"/>
    <lineage>
        <taxon>Bacteria</taxon>
        <taxon>Pseudomonadati</taxon>
        <taxon>Bacteroidota</taxon>
        <taxon>Saprospiria</taxon>
        <taxon>Saprospirales</taxon>
        <taxon>Haliscomenobacteraceae</taxon>
        <taxon>Portibacter</taxon>
    </lineage>
</organism>
<evidence type="ECO:0000256" key="2">
    <source>
        <dbReference type="ARBA" id="ARBA00022729"/>
    </source>
</evidence>
<accession>A0AA37SK25</accession>
<dbReference type="InterPro" id="IPR032675">
    <property type="entry name" value="LRR_dom_sf"/>
</dbReference>
<feature type="domain" description="Peptidase M12B" evidence="5">
    <location>
        <begin position="182"/>
        <end position="370"/>
    </location>
</feature>
<dbReference type="EMBL" id="BSOH01000002">
    <property type="protein sequence ID" value="GLR15968.1"/>
    <property type="molecule type" value="Genomic_DNA"/>
</dbReference>
<keyword evidence="2" id="KW-0732">Signal</keyword>
<dbReference type="InterPro" id="IPR001590">
    <property type="entry name" value="Peptidase_M12B"/>
</dbReference>
<name>A0AA37SK25_9BACT</name>
<dbReference type="PANTHER" id="PTHR48054">
    <property type="entry name" value="RECEPTOR KINASE-LIKE PROTEIN XA21"/>
    <property type="match status" value="1"/>
</dbReference>
<keyword evidence="7" id="KW-1185">Reference proteome</keyword>
<evidence type="ECO:0000313" key="7">
    <source>
        <dbReference type="Proteomes" id="UP001156666"/>
    </source>
</evidence>
<dbReference type="Proteomes" id="UP001156666">
    <property type="component" value="Unassembled WGS sequence"/>
</dbReference>
<reference evidence="6" key="1">
    <citation type="journal article" date="2014" name="Int. J. Syst. Evol. Microbiol.">
        <title>Complete genome sequence of Corynebacterium casei LMG S-19264T (=DSM 44701T), isolated from a smear-ripened cheese.</title>
        <authorList>
            <consortium name="US DOE Joint Genome Institute (JGI-PGF)"/>
            <person name="Walter F."/>
            <person name="Albersmeier A."/>
            <person name="Kalinowski J."/>
            <person name="Ruckert C."/>
        </authorList>
    </citation>
    <scope>NUCLEOTIDE SEQUENCE</scope>
    <source>
        <strain evidence="6">NBRC 108769</strain>
    </source>
</reference>
<dbReference type="AlphaFoldDB" id="A0AA37SK25"/>
<evidence type="ECO:0000256" key="1">
    <source>
        <dbReference type="ARBA" id="ARBA00004370"/>
    </source>
</evidence>
<evidence type="ECO:0000313" key="6">
    <source>
        <dbReference type="EMBL" id="GLR15968.1"/>
    </source>
</evidence>
<dbReference type="GO" id="GO:0016020">
    <property type="term" value="C:membrane"/>
    <property type="evidence" value="ECO:0007669"/>
    <property type="project" value="UniProtKB-SubCell"/>
</dbReference>
<dbReference type="GO" id="GO:0006508">
    <property type="term" value="P:proteolysis"/>
    <property type="evidence" value="ECO:0007669"/>
    <property type="project" value="InterPro"/>
</dbReference>
<dbReference type="GO" id="GO:0004222">
    <property type="term" value="F:metalloendopeptidase activity"/>
    <property type="evidence" value="ECO:0007669"/>
    <property type="project" value="InterPro"/>
</dbReference>
<comment type="caution">
    <text evidence="6">The sequence shown here is derived from an EMBL/GenBank/DDBJ whole genome shotgun (WGS) entry which is preliminary data.</text>
</comment>
<dbReference type="PROSITE" id="PS50215">
    <property type="entry name" value="ADAM_MEPRO"/>
    <property type="match status" value="1"/>
</dbReference>
<dbReference type="PANTHER" id="PTHR48054:SF82">
    <property type="entry name" value="LRR RECEPTOR-LIKE SERINE_THREONINE-PROTEIN KINASE FLS2"/>
    <property type="match status" value="1"/>
</dbReference>
<dbReference type="InterPro" id="IPR001611">
    <property type="entry name" value="Leu-rich_rpt"/>
</dbReference>
<dbReference type="FunFam" id="3.80.10.10:FF:000400">
    <property type="entry name" value="Nuclear pore complex protein NUP107"/>
    <property type="match status" value="1"/>
</dbReference>
<gene>
    <name evidence="6" type="ORF">GCM10007940_05830</name>
</gene>
<dbReference type="InterPro" id="IPR024079">
    <property type="entry name" value="MetalloPept_cat_dom_sf"/>
</dbReference>
<keyword evidence="4" id="KW-0472">Membrane</keyword>
<dbReference type="InterPro" id="IPR052592">
    <property type="entry name" value="LRR-RLK"/>
</dbReference>
<dbReference type="SUPFAM" id="SSF52058">
    <property type="entry name" value="L domain-like"/>
    <property type="match status" value="1"/>
</dbReference>
<dbReference type="Pfam" id="PF13855">
    <property type="entry name" value="LRR_8"/>
    <property type="match status" value="1"/>
</dbReference>
<reference evidence="6" key="2">
    <citation type="submission" date="2023-01" db="EMBL/GenBank/DDBJ databases">
        <title>Draft genome sequence of Portibacter lacus strain NBRC 108769.</title>
        <authorList>
            <person name="Sun Q."/>
            <person name="Mori K."/>
        </authorList>
    </citation>
    <scope>NUCLEOTIDE SEQUENCE</scope>
    <source>
        <strain evidence="6">NBRC 108769</strain>
    </source>
</reference>
<keyword evidence="3" id="KW-0677">Repeat</keyword>
<evidence type="ECO:0000259" key="5">
    <source>
        <dbReference type="PROSITE" id="PS50215"/>
    </source>
</evidence>
<proteinExistence type="predicted"/>
<sequence>MVSATYAQTLSKFEFFQIDPKATAQHRNAAPIDRALMYKLDKNFTRSSRSNKEHMNLVVPTFEGSKSLILKKVKILSDNFRVTTETGDVFTEGENYVFYQGYIEGNEAKSIAAVSMRGEEIDVLISDQTGDFQINRFDKTHYVGFYNNELKEQQEFICSTNGIKENQNVVPKVGTNRAPSSDCVDIYFEVDYSAYSKKGKNLSATTDWVVNLFNQVSLQYNRVGISIKISEIMIHTSSDPYVGFSGSENVLYEFKRVRSISGFNGRLAHLLSGRSLGGGVAWLNALCSTYNNYAVSGNLNGGVVAYPNYSWNVMVIAHEMGHNFGSPHTQDCSWNGNYTAIDGCVTTPGSCGQPPVPEDGGTIMSYCHLNAVGVNLSKGFGPQPGELIYNKFINADCILSQDCSDVPPINDECLTAIELFPSISCIEWTYDNVYSTATSNLGAFSCDATANPKDVWFKVTIPTSGKVNIETSTINGGLDDLVIETYTGDCFGLTLWECDDNSGAGNQALLNIDDISKAGQEIYIRVADVGSNDSGEFSICAYTEETPCNYALTDSLLSFYNATNGDSWTNKQGWEDGLNSGDCDYCQWYGIICNNKAEIIGINLSNNNLSGYLYSSIDTFFKLQTINLSNNSISGGLPTEIENLTSLQTLDISHNNFNDTLPDALRNMRGLKHLDVSNNQFYGTTPLYFGFYLSNLNYLDFSSNNLSGCFDSSLSNYCSINFFSMSGNPLMPYSGDVSLMCSDGFGVDSDGDSHCANVTDCNDNEADSFDGNPEICDGIDNDCNGIVDDGYLGLQNVYLGLSTDWMDENNWSLGHIPLPCEEVMIGMDESIREVIIPPNTYGIIVKGIKVGSNGTFTVGVNASLELSSTGVIVNHGTLNAYGYIYCNKTDKSIPYAIRNYGDIYIVDGGFSFNNQTGSVIINELGGYIQNKGDLSMYMHEPDPNLNAGIVNYGIIENHRGINIYGEFQIGPLVLKANSTFTTKATGQYDRINISN</sequence>
<dbReference type="Pfam" id="PF13688">
    <property type="entry name" value="Reprolysin_5"/>
    <property type="match status" value="1"/>
</dbReference>
<evidence type="ECO:0000256" key="4">
    <source>
        <dbReference type="ARBA" id="ARBA00023136"/>
    </source>
</evidence>
<protein>
    <recommendedName>
        <fullName evidence="5">Peptidase M12B domain-containing protein</fullName>
    </recommendedName>
</protein>
<evidence type="ECO:0000256" key="3">
    <source>
        <dbReference type="ARBA" id="ARBA00022737"/>
    </source>
</evidence>
<dbReference type="InterPro" id="IPR021655">
    <property type="entry name" value="Put_metal-bd"/>
</dbReference>
<comment type="subcellular location">
    <subcellularLocation>
        <location evidence="1">Membrane</location>
    </subcellularLocation>
</comment>
<dbReference type="Gene3D" id="3.80.10.10">
    <property type="entry name" value="Ribonuclease Inhibitor"/>
    <property type="match status" value="1"/>
</dbReference>
<dbReference type="Pfam" id="PF11617">
    <property type="entry name" value="Cu-binding_MopE"/>
    <property type="match status" value="1"/>
</dbReference>
<dbReference type="Gene3D" id="3.40.390.10">
    <property type="entry name" value="Collagenase (Catalytic Domain)"/>
    <property type="match status" value="1"/>
</dbReference>
<dbReference type="SUPFAM" id="SSF55486">
    <property type="entry name" value="Metalloproteases ('zincins'), catalytic domain"/>
    <property type="match status" value="1"/>
</dbReference>